<dbReference type="Gene3D" id="1.10.357.10">
    <property type="entry name" value="Tetracycline Repressor, domain 2"/>
    <property type="match status" value="1"/>
</dbReference>
<proteinExistence type="predicted"/>
<sequence length="219" mass="23761">MVQTKGPTRTPGEVRLSARERLLNAAGELFYAEGVQTVGIDRVIEQAGVAKASLYNTFGSKEELVHAYLQARHERISGRINRVLDRYPSPREKLLAIFEAQGEIFGDPDYHGCAFVSASAEARPGSSVVEAVDDYRAWVRGLFTDLATQLGVSEPATLAQQLQMLYDGGGLSARMDRDPQAWQASRAAAAALLDTALLDRPPDTALLDTALLDTATAER</sequence>
<name>A0ABY4R129_9ACTN</name>
<keyword evidence="7" id="KW-1185">Reference proteome</keyword>
<feature type="domain" description="HTH tetR-type" evidence="5">
    <location>
        <begin position="16"/>
        <end position="76"/>
    </location>
</feature>
<protein>
    <submittedName>
        <fullName evidence="6">TetR/AcrR family transcriptional regulator</fullName>
    </submittedName>
</protein>
<evidence type="ECO:0000259" key="5">
    <source>
        <dbReference type="PROSITE" id="PS50977"/>
    </source>
</evidence>
<dbReference type="Proteomes" id="UP001056336">
    <property type="component" value="Chromosome"/>
</dbReference>
<evidence type="ECO:0000256" key="3">
    <source>
        <dbReference type="ARBA" id="ARBA00023163"/>
    </source>
</evidence>
<dbReference type="InterPro" id="IPR009057">
    <property type="entry name" value="Homeodomain-like_sf"/>
</dbReference>
<dbReference type="SUPFAM" id="SSF46689">
    <property type="entry name" value="Homeodomain-like"/>
    <property type="match status" value="1"/>
</dbReference>
<dbReference type="PANTHER" id="PTHR47506:SF6">
    <property type="entry name" value="HTH-TYPE TRANSCRIPTIONAL REPRESSOR NEMR"/>
    <property type="match status" value="1"/>
</dbReference>
<dbReference type="InterPro" id="IPR036271">
    <property type="entry name" value="Tet_transcr_reg_TetR-rel_C_sf"/>
</dbReference>
<reference evidence="6" key="2">
    <citation type="submission" date="2022-05" db="EMBL/GenBank/DDBJ databases">
        <authorList>
            <person name="Kim J.-S."/>
            <person name="Lee K."/>
            <person name="Suh M."/>
            <person name="Eom M."/>
            <person name="Kim J.-S."/>
            <person name="Kim D.-S."/>
            <person name="Ko S.-H."/>
            <person name="Shin Y."/>
            <person name="Lee J.-S."/>
        </authorList>
    </citation>
    <scope>NUCLEOTIDE SEQUENCE</scope>
    <source>
        <strain evidence="6">N237</strain>
    </source>
</reference>
<evidence type="ECO:0000313" key="6">
    <source>
        <dbReference type="EMBL" id="UQX89554.1"/>
    </source>
</evidence>
<keyword evidence="3" id="KW-0804">Transcription</keyword>
<dbReference type="SUPFAM" id="SSF48498">
    <property type="entry name" value="Tetracyclin repressor-like, C-terminal domain"/>
    <property type="match status" value="1"/>
</dbReference>
<dbReference type="PRINTS" id="PR00455">
    <property type="entry name" value="HTHTETR"/>
</dbReference>
<keyword evidence="2 4" id="KW-0238">DNA-binding</keyword>
<gene>
    <name evidence="6" type="ORF">M6D93_05985</name>
</gene>
<dbReference type="PANTHER" id="PTHR47506">
    <property type="entry name" value="TRANSCRIPTIONAL REGULATORY PROTEIN"/>
    <property type="match status" value="1"/>
</dbReference>
<accession>A0ABY4R129</accession>
<dbReference type="RefSeq" id="WP_249773450.1">
    <property type="nucleotide sequence ID" value="NZ_CP097332.1"/>
</dbReference>
<evidence type="ECO:0000256" key="2">
    <source>
        <dbReference type="ARBA" id="ARBA00023125"/>
    </source>
</evidence>
<evidence type="ECO:0000256" key="4">
    <source>
        <dbReference type="PROSITE-ProRule" id="PRU00335"/>
    </source>
</evidence>
<organism evidence="6 7">
    <name type="scientific">Jatrophihabitans telluris</name>
    <dbReference type="NCBI Taxonomy" id="2038343"/>
    <lineage>
        <taxon>Bacteria</taxon>
        <taxon>Bacillati</taxon>
        <taxon>Actinomycetota</taxon>
        <taxon>Actinomycetes</taxon>
        <taxon>Jatrophihabitantales</taxon>
        <taxon>Jatrophihabitantaceae</taxon>
        <taxon>Jatrophihabitans</taxon>
    </lineage>
</organism>
<dbReference type="Pfam" id="PF00440">
    <property type="entry name" value="TetR_N"/>
    <property type="match status" value="1"/>
</dbReference>
<feature type="DNA-binding region" description="H-T-H motif" evidence="4">
    <location>
        <begin position="39"/>
        <end position="58"/>
    </location>
</feature>
<reference evidence="6" key="1">
    <citation type="journal article" date="2018" name="Int. J. Syst. Evol. Microbiol.">
        <title>Jatrophihabitans telluris sp. nov., isolated from sediment soil of lava forest wetlands and the emended description of the genus Jatrophihabitans.</title>
        <authorList>
            <person name="Lee K.C."/>
            <person name="Suh M.K."/>
            <person name="Eom M.K."/>
            <person name="Kim K.K."/>
            <person name="Kim J.S."/>
            <person name="Kim D.S."/>
            <person name="Ko S.H."/>
            <person name="Shin Y.K."/>
            <person name="Lee J.S."/>
        </authorList>
    </citation>
    <scope>NUCLEOTIDE SEQUENCE</scope>
    <source>
        <strain evidence="6">N237</strain>
    </source>
</reference>
<dbReference type="EMBL" id="CP097332">
    <property type="protein sequence ID" value="UQX89554.1"/>
    <property type="molecule type" value="Genomic_DNA"/>
</dbReference>
<keyword evidence="1" id="KW-0805">Transcription regulation</keyword>
<evidence type="ECO:0000313" key="7">
    <source>
        <dbReference type="Proteomes" id="UP001056336"/>
    </source>
</evidence>
<evidence type="ECO:0000256" key="1">
    <source>
        <dbReference type="ARBA" id="ARBA00023015"/>
    </source>
</evidence>
<dbReference type="InterPro" id="IPR001647">
    <property type="entry name" value="HTH_TetR"/>
</dbReference>
<dbReference type="PROSITE" id="PS50977">
    <property type="entry name" value="HTH_TETR_2"/>
    <property type="match status" value="1"/>
</dbReference>